<reference evidence="1" key="2">
    <citation type="journal article" date="2021" name="PeerJ">
        <title>Extensive microbial diversity within the chicken gut microbiome revealed by metagenomics and culture.</title>
        <authorList>
            <person name="Gilroy R."/>
            <person name="Ravi A."/>
            <person name="Getino M."/>
            <person name="Pursley I."/>
            <person name="Horton D.L."/>
            <person name="Alikhan N.F."/>
            <person name="Baker D."/>
            <person name="Gharbi K."/>
            <person name="Hall N."/>
            <person name="Watson M."/>
            <person name="Adriaenssens E.M."/>
            <person name="Foster-Nyarko E."/>
            <person name="Jarju S."/>
            <person name="Secka A."/>
            <person name="Antonio M."/>
            <person name="Oren A."/>
            <person name="Chaudhuri R.R."/>
            <person name="La Ragione R."/>
            <person name="Hildebrand F."/>
            <person name="Pallen M.J."/>
        </authorList>
    </citation>
    <scope>NUCLEOTIDE SEQUENCE</scope>
    <source>
        <strain evidence="1">13766</strain>
    </source>
</reference>
<comment type="caution">
    <text evidence="1">The sequence shown here is derived from an EMBL/GenBank/DDBJ whole genome shotgun (WGS) entry which is preliminary data.</text>
</comment>
<dbReference type="AlphaFoldDB" id="A0A9D1FZ74"/>
<dbReference type="Gene3D" id="3.40.190.10">
    <property type="entry name" value="Periplasmic binding protein-like II"/>
    <property type="match status" value="2"/>
</dbReference>
<reference evidence="1" key="1">
    <citation type="submission" date="2020-10" db="EMBL/GenBank/DDBJ databases">
        <authorList>
            <person name="Gilroy R."/>
        </authorList>
    </citation>
    <scope>NUCLEOTIDE SEQUENCE</scope>
    <source>
        <strain evidence="1">13766</strain>
    </source>
</reference>
<dbReference type="SUPFAM" id="SSF53850">
    <property type="entry name" value="Periplasmic binding protein-like II"/>
    <property type="match status" value="1"/>
</dbReference>
<feature type="non-terminal residue" evidence="1">
    <location>
        <position position="1"/>
    </location>
</feature>
<evidence type="ECO:0000313" key="2">
    <source>
        <dbReference type="Proteomes" id="UP000824140"/>
    </source>
</evidence>
<accession>A0A9D1FZ74</accession>
<organism evidence="1 2">
    <name type="scientific">Candidatus Alectryocaccomicrobium excrementavium</name>
    <dbReference type="NCBI Taxonomy" id="2840668"/>
    <lineage>
        <taxon>Bacteria</taxon>
        <taxon>Bacillati</taxon>
        <taxon>Bacillota</taxon>
        <taxon>Clostridia</taxon>
        <taxon>Candidatus Alectryocaccomicrobium</taxon>
    </lineage>
</organism>
<evidence type="ECO:0008006" key="3">
    <source>
        <dbReference type="Google" id="ProtNLM"/>
    </source>
</evidence>
<proteinExistence type="predicted"/>
<gene>
    <name evidence="1" type="ORF">IAA84_03970</name>
</gene>
<protein>
    <recommendedName>
        <fullName evidence="3">ABC transporter substrate-binding protein</fullName>
    </recommendedName>
</protein>
<dbReference type="EMBL" id="DVJN01000080">
    <property type="protein sequence ID" value="HIS92154.1"/>
    <property type="molecule type" value="Genomic_DNA"/>
</dbReference>
<name>A0A9D1FZ74_9FIRM</name>
<dbReference type="Proteomes" id="UP000824140">
    <property type="component" value="Unassembled WGS sequence"/>
</dbReference>
<evidence type="ECO:0000313" key="1">
    <source>
        <dbReference type="EMBL" id="HIS92154.1"/>
    </source>
</evidence>
<sequence length="462" mass="51567">FTLMIASDSLPDIIFSSGLSAADCAEYGSQGYFVNLLDYEELIPNVKQAWEDYPGLQAAMTSYDGGVYGTKAIVTSVVNKIPRVFINKVWLENVGKEIPTTIDELYDVLVAFKEMDANGNGDPNDEIPMGYYTNSTAQTEKALLAAFGFITDSTEYILQADEENNIYIAETTEPYRAYLRFMHQCYEEGLMDSEAFTLTNAEVMQNCANDRYGFYGTGSAPYVMATADMSYDANWAGVMGLTSEYNDTPTLGIPSGIQSGFQMHINAASEYVEELVRFVDYLYTEEGGTSTFSGYEGVTFDYEMDDLLGIEVITIYCPEGYSSSDEFRQYKAVFNGPFLTYSGIPVRDAIWYDASEETLKNPDVVNKYGWIANLALASRAEGLQHVSTFPSEAMSYTQEELEVLTALKTDITNYLQQAKASFIIGEWDLDTDWDTFIEQLNAMGLDQLLAIEQASWDRFNAA</sequence>